<feature type="domain" description="DDH" evidence="1">
    <location>
        <begin position="17"/>
        <end position="163"/>
    </location>
</feature>
<dbReference type="Pfam" id="PF02272">
    <property type="entry name" value="DHHA1"/>
    <property type="match status" value="1"/>
</dbReference>
<dbReference type="Gene3D" id="3.90.1640.10">
    <property type="entry name" value="inorganic pyrophosphatase (n-terminal core)"/>
    <property type="match status" value="1"/>
</dbReference>
<dbReference type="InterPro" id="IPR001667">
    <property type="entry name" value="DDH_dom"/>
</dbReference>
<dbReference type="InterPro" id="IPR003156">
    <property type="entry name" value="DHHA1_dom"/>
</dbReference>
<gene>
    <name evidence="3" type="ORF">US24_C0014G0011</name>
</gene>
<dbReference type="PANTHER" id="PTHR47618">
    <property type="entry name" value="BIFUNCTIONAL OLIGORIBONUCLEASE AND PAP PHOSPHATASE NRNA"/>
    <property type="match status" value="1"/>
</dbReference>
<name>A0A0G0HID3_9BACT</name>
<dbReference type="AlphaFoldDB" id="A0A0G0HID3"/>
<dbReference type="PANTHER" id="PTHR47618:SF2">
    <property type="entry name" value="CYCLIC-DI-AMP PHOSPHODIESTERASE GDPP"/>
    <property type="match status" value="1"/>
</dbReference>
<dbReference type="SUPFAM" id="SSF64182">
    <property type="entry name" value="DHH phosphoesterases"/>
    <property type="match status" value="1"/>
</dbReference>
<organism evidence="3 4">
    <name type="scientific">candidate division WS6 bacterium GW2011_GWC2_36_7</name>
    <dbReference type="NCBI Taxonomy" id="1619091"/>
    <lineage>
        <taxon>Bacteria</taxon>
        <taxon>Candidatus Dojkabacteria</taxon>
    </lineage>
</organism>
<dbReference type="Pfam" id="PF01368">
    <property type="entry name" value="DHH"/>
    <property type="match status" value="1"/>
</dbReference>
<dbReference type="Proteomes" id="UP000034075">
    <property type="component" value="Unassembled WGS sequence"/>
</dbReference>
<sequence>MLQYNKEFKQLIEKSKNILIITHKSPDMDAFCSMIMTKKFIELGYPKMNVVMKARQTPTINIPCMKEIHVAKEIKEGDEDLIIIVDAGSMAQCLDYAKDNLQDTSKPIVVIDHHTETTNSKGDLVINEIRSSATEQVFATFKDIYGKNFRITPDIAQLTQYGIVADTGRFMYDSTTPDTLRVYADAKQVMDIDIEEMSYKFGKFPRESIPAVVSYLKTLQIEKDMAYVYINEEMIVKNGLTKQGVNEAQAFLRDKYIRFIQGVHWGFVLKPDFNYPDSWFVSFRSTKGYQDVGIIAKELGGGGHEYAAAAPLKAKTGEEALEKVLEAVHKIVI</sequence>
<evidence type="ECO:0000313" key="4">
    <source>
        <dbReference type="Proteomes" id="UP000034075"/>
    </source>
</evidence>
<dbReference type="Gene3D" id="3.10.310.30">
    <property type="match status" value="1"/>
</dbReference>
<protein>
    <submittedName>
        <fullName evidence="3">DHH family protein</fullName>
    </submittedName>
</protein>
<comment type="caution">
    <text evidence="3">The sequence shown here is derived from an EMBL/GenBank/DDBJ whole genome shotgun (WGS) entry which is preliminary data.</text>
</comment>
<evidence type="ECO:0000259" key="2">
    <source>
        <dbReference type="Pfam" id="PF02272"/>
    </source>
</evidence>
<feature type="domain" description="DHHA1" evidence="2">
    <location>
        <begin position="279"/>
        <end position="331"/>
    </location>
</feature>
<accession>A0A0G0HID3</accession>
<evidence type="ECO:0000313" key="3">
    <source>
        <dbReference type="EMBL" id="KKQ11819.1"/>
    </source>
</evidence>
<proteinExistence type="predicted"/>
<dbReference type="EMBL" id="LBSF01000014">
    <property type="protein sequence ID" value="KKQ11819.1"/>
    <property type="molecule type" value="Genomic_DNA"/>
</dbReference>
<evidence type="ECO:0000259" key="1">
    <source>
        <dbReference type="Pfam" id="PF01368"/>
    </source>
</evidence>
<dbReference type="InterPro" id="IPR051319">
    <property type="entry name" value="Oligoribo/pAp-PDE_c-di-AMP_PDE"/>
</dbReference>
<dbReference type="InterPro" id="IPR038763">
    <property type="entry name" value="DHH_sf"/>
</dbReference>
<reference evidence="3 4" key="1">
    <citation type="journal article" date="2015" name="Nature">
        <title>rRNA introns, odd ribosomes, and small enigmatic genomes across a large radiation of phyla.</title>
        <authorList>
            <person name="Brown C.T."/>
            <person name="Hug L.A."/>
            <person name="Thomas B.C."/>
            <person name="Sharon I."/>
            <person name="Castelle C.J."/>
            <person name="Singh A."/>
            <person name="Wilkins M.J."/>
            <person name="Williams K.H."/>
            <person name="Banfield J.F."/>
        </authorList>
    </citation>
    <scope>NUCLEOTIDE SEQUENCE [LARGE SCALE GENOMIC DNA]</scope>
</reference>
<dbReference type="GO" id="GO:0003676">
    <property type="term" value="F:nucleic acid binding"/>
    <property type="evidence" value="ECO:0007669"/>
    <property type="project" value="InterPro"/>
</dbReference>